<comment type="caution">
    <text evidence="2">The sequence shown here is derived from an EMBL/GenBank/DDBJ whole genome shotgun (WGS) entry which is preliminary data.</text>
</comment>
<dbReference type="SUPFAM" id="SSF103473">
    <property type="entry name" value="MFS general substrate transporter"/>
    <property type="match status" value="1"/>
</dbReference>
<dbReference type="OrthoDB" id="2414439at2"/>
<evidence type="ECO:0000313" key="3">
    <source>
        <dbReference type="Proteomes" id="UP000252893"/>
    </source>
</evidence>
<dbReference type="EMBL" id="QNRH01000009">
    <property type="protein sequence ID" value="RBO91194.1"/>
    <property type="molecule type" value="Genomic_DNA"/>
</dbReference>
<gene>
    <name evidence="2" type="ORF">DFR47_10954</name>
</gene>
<dbReference type="Proteomes" id="UP000252893">
    <property type="component" value="Unassembled WGS sequence"/>
</dbReference>
<keyword evidence="1" id="KW-0812">Transmembrane</keyword>
<sequence>MSTSNVSEHQAGLAGGVMNTAMELGPTIGLAVFMSVAGLRADIVEGYALAFAAGTGIYLLVTIWLIFLPKRTGSH</sequence>
<feature type="transmembrane region" description="Helical" evidence="1">
    <location>
        <begin position="21"/>
        <end position="41"/>
    </location>
</feature>
<evidence type="ECO:0008006" key="4">
    <source>
        <dbReference type="Google" id="ProtNLM"/>
    </source>
</evidence>
<accession>A0A366DPI7</accession>
<evidence type="ECO:0000256" key="1">
    <source>
        <dbReference type="SAM" id="Phobius"/>
    </source>
</evidence>
<dbReference type="AlphaFoldDB" id="A0A366DPI7"/>
<feature type="transmembrane region" description="Helical" evidence="1">
    <location>
        <begin position="47"/>
        <end position="68"/>
    </location>
</feature>
<evidence type="ECO:0000313" key="2">
    <source>
        <dbReference type="EMBL" id="RBO91194.1"/>
    </source>
</evidence>
<reference evidence="2 3" key="1">
    <citation type="submission" date="2018-06" db="EMBL/GenBank/DDBJ databases">
        <title>Genomic Encyclopedia of Type Strains, Phase IV (KMG-IV): sequencing the most valuable type-strain genomes for metagenomic binning, comparative biology and taxonomic classification.</title>
        <authorList>
            <person name="Goeker M."/>
        </authorList>
    </citation>
    <scope>NUCLEOTIDE SEQUENCE [LARGE SCALE GENOMIC DNA]</scope>
    <source>
        <strain evidence="2 3">DSM 25619</strain>
    </source>
</reference>
<dbReference type="Gene3D" id="1.20.1250.20">
    <property type="entry name" value="MFS general substrate transporter like domains"/>
    <property type="match status" value="1"/>
</dbReference>
<organism evidence="2 3">
    <name type="scientific">Pseudochrobactrum asaccharolyticum</name>
    <dbReference type="NCBI Taxonomy" id="354351"/>
    <lineage>
        <taxon>Bacteria</taxon>
        <taxon>Pseudomonadati</taxon>
        <taxon>Pseudomonadota</taxon>
        <taxon>Alphaproteobacteria</taxon>
        <taxon>Hyphomicrobiales</taxon>
        <taxon>Brucellaceae</taxon>
        <taxon>Pseudochrobactrum</taxon>
    </lineage>
</organism>
<keyword evidence="1" id="KW-1133">Transmembrane helix</keyword>
<dbReference type="InterPro" id="IPR036259">
    <property type="entry name" value="MFS_trans_sf"/>
</dbReference>
<keyword evidence="3" id="KW-1185">Reference proteome</keyword>
<keyword evidence="1" id="KW-0472">Membrane</keyword>
<protein>
    <recommendedName>
        <fullName evidence="4">Major facilitator superfamily (MFS) profile domain-containing protein</fullName>
    </recommendedName>
</protein>
<proteinExistence type="predicted"/>
<dbReference type="RefSeq" id="WP_113945884.1">
    <property type="nucleotide sequence ID" value="NZ_JBHEEG010000010.1"/>
</dbReference>
<name>A0A366DPI7_9HYPH</name>